<feature type="region of interest" description="Disordered" evidence="3">
    <location>
        <begin position="101"/>
        <end position="128"/>
    </location>
</feature>
<dbReference type="STRING" id="1890364.A0A2P6N0Y8"/>
<evidence type="ECO:0000256" key="1">
    <source>
        <dbReference type="ARBA" id="ARBA00022737"/>
    </source>
</evidence>
<accession>A0A2P6N0Y8</accession>
<evidence type="ECO:0000259" key="4">
    <source>
        <dbReference type="PROSITE" id="PS50021"/>
    </source>
</evidence>
<keyword evidence="6" id="KW-1185">Reference proteome</keyword>
<dbReference type="InterPro" id="IPR001715">
    <property type="entry name" value="CH_dom"/>
</dbReference>
<keyword evidence="2" id="KW-0009">Actin-binding</keyword>
<evidence type="ECO:0000256" key="3">
    <source>
        <dbReference type="SAM" id="MobiDB-lite"/>
    </source>
</evidence>
<dbReference type="EMBL" id="MDYQ01000257">
    <property type="protein sequence ID" value="PRP77624.1"/>
    <property type="molecule type" value="Genomic_DNA"/>
</dbReference>
<feature type="region of interest" description="Disordered" evidence="3">
    <location>
        <begin position="674"/>
        <end position="694"/>
    </location>
</feature>
<evidence type="ECO:0000313" key="6">
    <source>
        <dbReference type="Proteomes" id="UP000241769"/>
    </source>
</evidence>
<feature type="compositionally biased region" description="Basic and acidic residues" evidence="3">
    <location>
        <begin position="679"/>
        <end position="694"/>
    </location>
</feature>
<dbReference type="Proteomes" id="UP000241769">
    <property type="component" value="Unassembled WGS sequence"/>
</dbReference>
<feature type="region of interest" description="Disordered" evidence="3">
    <location>
        <begin position="779"/>
        <end position="801"/>
    </location>
</feature>
<evidence type="ECO:0000313" key="5">
    <source>
        <dbReference type="EMBL" id="PRP77624.1"/>
    </source>
</evidence>
<dbReference type="SMART" id="SM00033">
    <property type="entry name" value="CH"/>
    <property type="match status" value="2"/>
</dbReference>
<feature type="domain" description="Calponin-homology (CH)" evidence="4">
    <location>
        <begin position="272"/>
        <end position="379"/>
    </location>
</feature>
<evidence type="ECO:0000256" key="2">
    <source>
        <dbReference type="ARBA" id="ARBA00023203"/>
    </source>
</evidence>
<dbReference type="AlphaFoldDB" id="A0A2P6N0Y8"/>
<feature type="region of interest" description="Disordered" evidence="3">
    <location>
        <begin position="564"/>
        <end position="593"/>
    </location>
</feature>
<dbReference type="OrthoDB" id="18853at2759"/>
<comment type="caution">
    <text evidence="5">The sequence shown here is derived from an EMBL/GenBank/DDBJ whole genome shotgun (WGS) entry which is preliminary data.</text>
</comment>
<dbReference type="SUPFAM" id="SSF47576">
    <property type="entry name" value="Calponin-homology domain, CH-domain"/>
    <property type="match status" value="1"/>
</dbReference>
<dbReference type="PROSITE" id="PS00019">
    <property type="entry name" value="ACTININ_1"/>
    <property type="match status" value="1"/>
</dbReference>
<feature type="compositionally biased region" description="Low complexity" evidence="3">
    <location>
        <begin position="76"/>
        <end position="85"/>
    </location>
</feature>
<proteinExistence type="predicted"/>
<dbReference type="FunCoup" id="A0A2P6N0Y8">
    <property type="interactions" value="4"/>
</dbReference>
<protein>
    <recommendedName>
        <fullName evidence="4">Calponin-homology (CH) domain-containing protein</fullName>
    </recommendedName>
</protein>
<dbReference type="InterPro" id="IPR036872">
    <property type="entry name" value="CH_dom_sf"/>
</dbReference>
<dbReference type="InParanoid" id="A0A2P6N0Y8"/>
<dbReference type="InterPro" id="IPR001589">
    <property type="entry name" value="Actinin_actin-bd_CS"/>
</dbReference>
<feature type="domain" description="Calponin-homology (CH)" evidence="4">
    <location>
        <begin position="388"/>
        <end position="496"/>
    </location>
</feature>
<dbReference type="Pfam" id="PF00307">
    <property type="entry name" value="CH"/>
    <property type="match status" value="2"/>
</dbReference>
<keyword evidence="1" id="KW-0677">Repeat</keyword>
<dbReference type="GO" id="GO:0003779">
    <property type="term" value="F:actin binding"/>
    <property type="evidence" value="ECO:0007669"/>
    <property type="project" value="UniProtKB-KW"/>
</dbReference>
<dbReference type="Gene3D" id="1.10.418.10">
    <property type="entry name" value="Calponin-like domain"/>
    <property type="match status" value="2"/>
</dbReference>
<feature type="region of interest" description="Disordered" evidence="3">
    <location>
        <begin position="24"/>
        <end position="89"/>
    </location>
</feature>
<reference evidence="5 6" key="1">
    <citation type="journal article" date="2018" name="Genome Biol. Evol.">
        <title>Multiple Roots of Fruiting Body Formation in Amoebozoa.</title>
        <authorList>
            <person name="Hillmann F."/>
            <person name="Forbes G."/>
            <person name="Novohradska S."/>
            <person name="Ferling I."/>
            <person name="Riege K."/>
            <person name="Groth M."/>
            <person name="Westermann M."/>
            <person name="Marz M."/>
            <person name="Spaller T."/>
            <person name="Winckler T."/>
            <person name="Schaap P."/>
            <person name="Glockner G."/>
        </authorList>
    </citation>
    <scope>NUCLEOTIDE SEQUENCE [LARGE SCALE GENOMIC DNA]</scope>
    <source>
        <strain evidence="5 6">Jena</strain>
    </source>
</reference>
<dbReference type="PANTHER" id="PTHR11915">
    <property type="entry name" value="SPECTRIN/FILAMIN RELATED CYTOSKELETAL PROTEIN"/>
    <property type="match status" value="1"/>
</dbReference>
<gene>
    <name evidence="5" type="ORF">PROFUN_00485</name>
</gene>
<name>A0A2P6N0Y8_9EUKA</name>
<sequence>MSGFNISFEPDDDSLLERYLNEYGPPLRSPLTVEKDIESPVGSTKSVKKDKRKSVFEDVTNQTPSPYDTVKLNAQTTPSKSSPSKTVKEAWRQSIMGIASIGGRDRSASVSTEEKTNTTPTKKRDRKDMQREINALHARVAEMEVKQVQQDNQVHKLETDLTKVVQERDRLAQENKKLKTKTEELQTQLDRYVSRKWKTFVADLPTGRSPVQTLYKFSHSSSKPASCCLMFIHFKRQRRFIGNVDKHERKSETILQPIHSMTSADSERKWELIQIKAFTAWLNEILSHRDTSVVDIKTDLSDGVKLIYFLETLIGKKVTQKWDLKPPSRIQCASNVHIALNFLGRESDVRLVGIGVEDFVDENLKMILGFLWSLYKKYRIANIKQGDKSSEEGLLQWVRETTDGYKDVRIENYRNSFKDGYAFSALIDKFIGNRELFDFDNSASKDDPVGSLERAFTAAEKNASIPRLLDPEEVAAGGVDERSMVLYLSLFFHAFQAKQQREALLLEQNRISDQMKGLEGRAGETAKRAEQLLEEKQQLELQVSSLEKSNKEATEKIAALESHLQRQSETHEREKAEMQENHDRQLAKERYDNEELRRQLAELQGKYDSAMEREKSNKLAHDKALRDLQIKLDALEGANAANGEEIQKLRELAEAKLALEAKLAELQQEHSEVSSSFEAFKRGQDKKKQENDERNAVQVSGLGILAQHLTDHIEDLHRWESYLDLGELPPMGELRRNTIADIKNENFEDQLKSLSDKLDKENAALLEVLKIKESEARIRREQEQKRAARQQKGGTDINVSL</sequence>
<feature type="compositionally biased region" description="Basic and acidic residues" evidence="3">
    <location>
        <begin position="103"/>
        <end position="116"/>
    </location>
</feature>
<organism evidence="5 6">
    <name type="scientific">Planoprotostelium fungivorum</name>
    <dbReference type="NCBI Taxonomy" id="1890364"/>
    <lineage>
        <taxon>Eukaryota</taxon>
        <taxon>Amoebozoa</taxon>
        <taxon>Evosea</taxon>
        <taxon>Variosea</taxon>
        <taxon>Cavosteliida</taxon>
        <taxon>Cavosteliaceae</taxon>
        <taxon>Planoprotostelium</taxon>
    </lineage>
</organism>
<dbReference type="PROSITE" id="PS50021">
    <property type="entry name" value="CH"/>
    <property type="match status" value="2"/>
</dbReference>